<dbReference type="Pfam" id="PF10442">
    <property type="entry name" value="FIST_C"/>
    <property type="match status" value="1"/>
</dbReference>
<dbReference type="PANTHER" id="PTHR40252">
    <property type="entry name" value="BLR0328 PROTEIN"/>
    <property type="match status" value="1"/>
</dbReference>
<reference evidence="3" key="1">
    <citation type="submission" date="2022-07" db="EMBL/GenBank/DDBJ databases">
        <title>Characterization of the Novel Bacterium Alteromonas immobilis LMIT006 and Alteromonas gregis LMIT007.</title>
        <authorList>
            <person name="Lin X."/>
        </authorList>
    </citation>
    <scope>NUCLEOTIDE SEQUENCE</scope>
    <source>
        <strain evidence="3">LMIT007</strain>
    </source>
</reference>
<dbReference type="SMART" id="SM00897">
    <property type="entry name" value="FIST"/>
    <property type="match status" value="1"/>
</dbReference>
<dbReference type="EMBL" id="JANATA010000022">
    <property type="protein sequence ID" value="MCP3429495.1"/>
    <property type="molecule type" value="Genomic_DNA"/>
</dbReference>
<dbReference type="SMART" id="SM01204">
    <property type="entry name" value="FIST_C"/>
    <property type="match status" value="1"/>
</dbReference>
<name>A0AA41X0J3_9ALTE</name>
<organism evidence="3 4">
    <name type="scientific">Opacimonas viscosa</name>
    <dbReference type="NCBI Taxonomy" id="2961944"/>
    <lineage>
        <taxon>Bacteria</taxon>
        <taxon>Pseudomonadati</taxon>
        <taxon>Pseudomonadota</taxon>
        <taxon>Gammaproteobacteria</taxon>
        <taxon>Alteromonadales</taxon>
        <taxon>Alteromonadaceae</taxon>
        <taxon>Opacimonas</taxon>
    </lineage>
</organism>
<proteinExistence type="predicted"/>
<dbReference type="AlphaFoldDB" id="A0AA41X0J3"/>
<dbReference type="Pfam" id="PF08495">
    <property type="entry name" value="FIST"/>
    <property type="match status" value="1"/>
</dbReference>
<dbReference type="PANTHER" id="PTHR40252:SF2">
    <property type="entry name" value="BLR0328 PROTEIN"/>
    <property type="match status" value="1"/>
</dbReference>
<dbReference type="Proteomes" id="UP001165413">
    <property type="component" value="Unassembled WGS sequence"/>
</dbReference>
<evidence type="ECO:0000259" key="2">
    <source>
        <dbReference type="SMART" id="SM01204"/>
    </source>
</evidence>
<dbReference type="InterPro" id="IPR013702">
    <property type="entry name" value="FIST_domain_N"/>
</dbReference>
<sequence>MNIITAFSNHNDTHQLCQDVIATLRKGSAQYDSEQFNILVVYFNVDHDVHLIHSALTEAFTCPVIMASSCQGAFAITPTGQHPTANLSVFGIIDPLGHYGVGYAKVNPASPDIAAQKAMQMAVSNSGRPYDAPSLVWTVMPPGQEEALIAGFSQIIGPNVPVFGGSSADNDVSGNWFQATCDVVAQDLVLVLVMHPSSALGYSYSSGYEPTEVNLVAQNCSARKIGLLNGQNAAHEYNAHTCGSISEALTGGVVLGNTTLHPLGRPIDSKMGITEYLLSHPDSVTAEGELCLFSTVAENQEFVLMKGSIEGLVKRAAVVAQNALDVLPEGRKPVGILMIYCAGCRLTIGDDVAAMQQAVLEQIGSIPVVAAYTFGEQGCFFDGKNRHGNLMISAVAFSQ</sequence>
<protein>
    <submittedName>
        <fullName evidence="3">FIST C-terminal domain-containing protein</fullName>
    </submittedName>
</protein>
<gene>
    <name evidence="3" type="ORF">NLF92_11110</name>
</gene>
<accession>A0AA41X0J3</accession>
<dbReference type="RefSeq" id="WP_254101907.1">
    <property type="nucleotide sequence ID" value="NZ_JANATA010000022.1"/>
</dbReference>
<evidence type="ECO:0000259" key="1">
    <source>
        <dbReference type="SMART" id="SM00897"/>
    </source>
</evidence>
<keyword evidence="4" id="KW-1185">Reference proteome</keyword>
<feature type="domain" description="FIST C-domain" evidence="2">
    <location>
        <begin position="233"/>
        <end position="380"/>
    </location>
</feature>
<dbReference type="InterPro" id="IPR019494">
    <property type="entry name" value="FIST_C"/>
</dbReference>
<evidence type="ECO:0000313" key="4">
    <source>
        <dbReference type="Proteomes" id="UP001165413"/>
    </source>
</evidence>
<evidence type="ECO:0000313" key="3">
    <source>
        <dbReference type="EMBL" id="MCP3429495.1"/>
    </source>
</evidence>
<feature type="domain" description="FIST" evidence="1">
    <location>
        <begin position="35"/>
        <end position="232"/>
    </location>
</feature>
<comment type="caution">
    <text evidence="3">The sequence shown here is derived from an EMBL/GenBank/DDBJ whole genome shotgun (WGS) entry which is preliminary data.</text>
</comment>